<dbReference type="RefSeq" id="XP_019051696.1">
    <property type="nucleotide sequence ID" value="XM_019196151.1"/>
</dbReference>
<dbReference type="AlphaFoldDB" id="A0A1U8Q143"/>
<sequence length="209" mass="24004">MALAFAICPFEFQRSTDSFSEANDGWPSSKVFIDQPPGYVQQEIYTENDQAMFEEFKKSMMVEFEMTDLGMMHYFLGIEVVQSTAGIFITQKKYALEILDRFQMIDCNSVGTPTGPSLKLTKDYEGKKINSTLYKQIVRSLMYLTTKPDIMYDVSLISRFMESPTKLHLLAAKRILHYLKGTLDFGIFYQKGRSDLIGFSESDYVGDLR</sequence>
<dbReference type="GeneID" id="109114080"/>
<reference evidence="3" key="1">
    <citation type="submission" date="2025-08" db="UniProtKB">
        <authorList>
            <consortium name="RefSeq"/>
        </authorList>
    </citation>
    <scope>IDENTIFICATION</scope>
</reference>
<evidence type="ECO:0000313" key="3">
    <source>
        <dbReference type="RefSeq" id="XP_019051696.1"/>
    </source>
</evidence>
<dbReference type="OMA" id="YTENDQA"/>
<dbReference type="Pfam" id="PF07727">
    <property type="entry name" value="RVT_2"/>
    <property type="match status" value="1"/>
</dbReference>
<dbReference type="STRING" id="4432.A0A1U8Q143"/>
<dbReference type="InParanoid" id="A0A1U8Q143"/>
<proteinExistence type="predicted"/>
<dbReference type="OrthoDB" id="1740642at2759"/>
<dbReference type="PANTHER" id="PTHR11439">
    <property type="entry name" value="GAG-POL-RELATED RETROTRANSPOSON"/>
    <property type="match status" value="1"/>
</dbReference>
<feature type="domain" description="Reverse transcriptase Ty1/copia-type" evidence="1">
    <location>
        <begin position="39"/>
        <end position="114"/>
    </location>
</feature>
<protein>
    <submittedName>
        <fullName evidence="3">Uncharacterized protein LOC109114080</fullName>
    </submittedName>
</protein>
<gene>
    <name evidence="3" type="primary">LOC109114080</name>
</gene>
<dbReference type="KEGG" id="nnu:109114080"/>
<evidence type="ECO:0000313" key="2">
    <source>
        <dbReference type="Proteomes" id="UP000189703"/>
    </source>
</evidence>
<name>A0A1U8Q143_NELNU</name>
<keyword evidence="2" id="KW-1185">Reference proteome</keyword>
<dbReference type="Proteomes" id="UP000189703">
    <property type="component" value="Unplaced"/>
</dbReference>
<organism evidence="2 3">
    <name type="scientific">Nelumbo nucifera</name>
    <name type="common">Sacred lotus</name>
    <dbReference type="NCBI Taxonomy" id="4432"/>
    <lineage>
        <taxon>Eukaryota</taxon>
        <taxon>Viridiplantae</taxon>
        <taxon>Streptophyta</taxon>
        <taxon>Embryophyta</taxon>
        <taxon>Tracheophyta</taxon>
        <taxon>Spermatophyta</taxon>
        <taxon>Magnoliopsida</taxon>
        <taxon>Proteales</taxon>
        <taxon>Nelumbonaceae</taxon>
        <taxon>Nelumbo</taxon>
    </lineage>
</organism>
<dbReference type="InterPro" id="IPR013103">
    <property type="entry name" value="RVT_2"/>
</dbReference>
<dbReference type="PANTHER" id="PTHR11439:SF517">
    <property type="entry name" value="CYSTEINE-RICH RLK (RECEPTOR-LIKE PROTEIN KINASE) 8"/>
    <property type="match status" value="1"/>
</dbReference>
<accession>A0A1U8Q143</accession>
<evidence type="ECO:0000259" key="1">
    <source>
        <dbReference type="Pfam" id="PF07727"/>
    </source>
</evidence>